<evidence type="ECO:0000313" key="1">
    <source>
        <dbReference type="EMBL" id="QFZ26550.1"/>
    </source>
</evidence>
<sequence>MSVPDEKRVHGSDASDQYNSEDKSYSEDNVAPAPNYTNLAAHSTAKSFGIRKAEIMADQMSGFIPKAIFYFCAFCCSYCYALDGTLRSTFQTYATSSYSNHSLFTTVNVIRSVMAAASQPAYARLSDIFGRLELFIVSIIFYAVGTVIESQAFDVQRFAGGAVLYQLGYSGVQLILEVSLSDMSTMNWRLFASFVPALPFIINTWISGNASSELLAHHSWSYSIGIWAFIFPLASVPLLACFIYMRFKAGRTPEWAAIRQEEKEAYNIRSQAFLY</sequence>
<gene>
    <name evidence="1" type="ORF">EJF14_20455</name>
</gene>
<name>A0ACD0WGG0_CLALS</name>
<protein>
    <submittedName>
        <fullName evidence="1">Siderophore iron transporter</fullName>
    </submittedName>
</protein>
<accession>A0ACD0WGG0</accession>
<dbReference type="EMBL" id="CP038485">
    <property type="protein sequence ID" value="QFZ26550.1"/>
    <property type="molecule type" value="Genomic_DNA"/>
</dbReference>
<proteinExistence type="predicted"/>
<reference evidence="2" key="1">
    <citation type="journal article" date="2019" name="MBio">
        <title>Comparative genomics for the elucidation of multidrug resistance (MDR) in Candida lusitaniae.</title>
        <authorList>
            <person name="Kannan A."/>
            <person name="Asner S.A."/>
            <person name="Trachsel E."/>
            <person name="Kelly S."/>
            <person name="Parker J."/>
            <person name="Sanglard D."/>
        </authorList>
    </citation>
    <scope>NUCLEOTIDE SEQUENCE [LARGE SCALE GENOMIC DNA]</scope>
    <source>
        <strain evidence="2">P1</strain>
    </source>
</reference>
<organism evidence="1 2">
    <name type="scientific">Clavispora lusitaniae</name>
    <name type="common">Candida lusitaniae</name>
    <dbReference type="NCBI Taxonomy" id="36911"/>
    <lineage>
        <taxon>Eukaryota</taxon>
        <taxon>Fungi</taxon>
        <taxon>Dikarya</taxon>
        <taxon>Ascomycota</taxon>
        <taxon>Saccharomycotina</taxon>
        <taxon>Pichiomycetes</taxon>
        <taxon>Metschnikowiaceae</taxon>
        <taxon>Clavispora</taxon>
    </lineage>
</organism>
<dbReference type="Proteomes" id="UP000326582">
    <property type="component" value="Chromosome 2"/>
</dbReference>
<evidence type="ECO:0000313" key="2">
    <source>
        <dbReference type="Proteomes" id="UP000326582"/>
    </source>
</evidence>
<keyword evidence="2" id="KW-1185">Reference proteome</keyword>